<comment type="cofactor">
    <cofactor evidence="4">
        <name>Mg(2+)</name>
        <dbReference type="ChEBI" id="CHEBI:18420"/>
    </cofactor>
</comment>
<dbReference type="InterPro" id="IPR000634">
    <property type="entry name" value="Ser/Thr_deHydtase_PyrdxlP-BS"/>
</dbReference>
<dbReference type="GO" id="GO:0070179">
    <property type="term" value="P:D-serine biosynthetic process"/>
    <property type="evidence" value="ECO:0007669"/>
    <property type="project" value="TreeGrafter"/>
</dbReference>
<dbReference type="GO" id="GO:0000287">
    <property type="term" value="F:magnesium ion binding"/>
    <property type="evidence" value="ECO:0007669"/>
    <property type="project" value="TreeGrafter"/>
</dbReference>
<dbReference type="FunFam" id="3.40.50.1100:FF:000007">
    <property type="entry name" value="L-threonine dehydratase catabolic TdcB"/>
    <property type="match status" value="1"/>
</dbReference>
<reference evidence="10 11" key="1">
    <citation type="submission" date="2019-08" db="EMBL/GenBank/DDBJ databases">
        <authorList>
            <person name="Dhanesh K."/>
            <person name="Kumar G."/>
            <person name="Sasikala C."/>
            <person name="Venkata Ramana C."/>
        </authorList>
    </citation>
    <scope>NUCLEOTIDE SEQUENCE [LARGE SCALE GENOMIC DNA]</scope>
    <source>
        <strain evidence="10 11">JC645</strain>
    </source>
</reference>
<evidence type="ECO:0000256" key="4">
    <source>
        <dbReference type="ARBA" id="ARBA00001946"/>
    </source>
</evidence>
<evidence type="ECO:0000256" key="8">
    <source>
        <dbReference type="ARBA" id="ARBA00023239"/>
    </source>
</evidence>
<dbReference type="Gene3D" id="3.40.50.1100">
    <property type="match status" value="2"/>
</dbReference>
<feature type="domain" description="Tryptophan synthase beta chain-like PALP" evidence="9">
    <location>
        <begin position="20"/>
        <end position="307"/>
    </location>
</feature>
<dbReference type="SUPFAM" id="SSF53686">
    <property type="entry name" value="Tryptophan synthase beta subunit-like PLP-dependent enzymes"/>
    <property type="match status" value="1"/>
</dbReference>
<dbReference type="InterPro" id="IPR036052">
    <property type="entry name" value="TrpB-like_PALP_sf"/>
</dbReference>
<dbReference type="PANTHER" id="PTHR43050:SF1">
    <property type="entry name" value="SERINE RACEMASE"/>
    <property type="match status" value="1"/>
</dbReference>
<dbReference type="GO" id="GO:0005524">
    <property type="term" value="F:ATP binding"/>
    <property type="evidence" value="ECO:0007669"/>
    <property type="project" value="TreeGrafter"/>
</dbReference>
<dbReference type="InterPro" id="IPR001926">
    <property type="entry name" value="TrpB-like_PALP"/>
</dbReference>
<comment type="cofactor">
    <cofactor evidence="3">
        <name>Mn(2+)</name>
        <dbReference type="ChEBI" id="CHEBI:29035"/>
    </cofactor>
</comment>
<sequence length="320" mass="33872">MNVSFAIDSDDVHRAAERIRGHVLRTPCIGSESLSQLFGCDVSFKAENLQHVGAFKARGAVNAVRSLSDDQAACGVVTHSSGNHAAALARAAQQRGIKAFVVMPRDSSPNKLDAVRGYGVEPILCEPTTESRHQTAERVRQETGATLVHPYDDPQVIAGQGTVGLEILEQVHWPDVILVPVGGGGLLAGILSIAKATRPDVRVIAVEPAWADDTARSLQAGSPQPVHRYDTVADGLRTSVGTLTFPIIQQYVDDLLLVSEQAILSATRMLAERVRLVAEPSGAVTLAGLVENADRFAGQRVVAVVSGGNLSFGHCTLGQV</sequence>
<dbReference type="GO" id="GO:0030378">
    <property type="term" value="F:serine racemase activity"/>
    <property type="evidence" value="ECO:0007669"/>
    <property type="project" value="TreeGrafter"/>
</dbReference>
<comment type="cofactor">
    <cofactor evidence="2">
        <name>pyridoxal 5'-phosphate</name>
        <dbReference type="ChEBI" id="CHEBI:597326"/>
    </cofactor>
</comment>
<accession>A0A5M6CWH3</accession>
<evidence type="ECO:0000256" key="1">
    <source>
        <dbReference type="ARBA" id="ARBA00001913"/>
    </source>
</evidence>
<dbReference type="GO" id="GO:0030170">
    <property type="term" value="F:pyridoxal phosphate binding"/>
    <property type="evidence" value="ECO:0007669"/>
    <property type="project" value="InterPro"/>
</dbReference>
<dbReference type="Proteomes" id="UP000324479">
    <property type="component" value="Unassembled WGS sequence"/>
</dbReference>
<keyword evidence="6" id="KW-0460">Magnesium</keyword>
<dbReference type="PROSITE" id="PS00165">
    <property type="entry name" value="DEHYDRATASE_SER_THR"/>
    <property type="match status" value="1"/>
</dbReference>
<evidence type="ECO:0000313" key="10">
    <source>
        <dbReference type="EMBL" id="KAA5539316.1"/>
    </source>
</evidence>
<dbReference type="GO" id="GO:0018114">
    <property type="term" value="F:threonine racemase activity"/>
    <property type="evidence" value="ECO:0007669"/>
    <property type="project" value="TreeGrafter"/>
</dbReference>
<comment type="cofactor">
    <cofactor evidence="1">
        <name>Ca(2+)</name>
        <dbReference type="ChEBI" id="CHEBI:29108"/>
    </cofactor>
</comment>
<dbReference type="AlphaFoldDB" id="A0A5M6CWH3"/>
<keyword evidence="7" id="KW-0663">Pyridoxal phosphate</keyword>
<evidence type="ECO:0000259" key="9">
    <source>
        <dbReference type="Pfam" id="PF00291"/>
    </source>
</evidence>
<name>A0A5M6CWH3_9BACT</name>
<comment type="caution">
    <text evidence="10">The sequence shown here is derived from an EMBL/GenBank/DDBJ whole genome shotgun (WGS) entry which is preliminary data.</text>
</comment>
<organism evidence="10 11">
    <name type="scientific">Roseiconus nitratireducens</name>
    <dbReference type="NCBI Taxonomy" id="2605748"/>
    <lineage>
        <taxon>Bacteria</taxon>
        <taxon>Pseudomonadati</taxon>
        <taxon>Planctomycetota</taxon>
        <taxon>Planctomycetia</taxon>
        <taxon>Pirellulales</taxon>
        <taxon>Pirellulaceae</taxon>
        <taxon>Roseiconus</taxon>
    </lineage>
</organism>
<dbReference type="PANTHER" id="PTHR43050">
    <property type="entry name" value="SERINE / THREONINE RACEMASE FAMILY MEMBER"/>
    <property type="match status" value="1"/>
</dbReference>
<dbReference type="CDD" id="cd01562">
    <property type="entry name" value="Thr-dehyd"/>
    <property type="match status" value="1"/>
</dbReference>
<evidence type="ECO:0000256" key="3">
    <source>
        <dbReference type="ARBA" id="ARBA00001936"/>
    </source>
</evidence>
<dbReference type="GO" id="GO:0003941">
    <property type="term" value="F:L-serine ammonia-lyase activity"/>
    <property type="evidence" value="ECO:0007669"/>
    <property type="project" value="TreeGrafter"/>
</dbReference>
<dbReference type="Pfam" id="PF00291">
    <property type="entry name" value="PALP"/>
    <property type="match status" value="1"/>
</dbReference>
<keyword evidence="8" id="KW-0456">Lyase</keyword>
<comment type="similarity">
    <text evidence="5">Belongs to the serine/threonine dehydratase family.</text>
</comment>
<keyword evidence="11" id="KW-1185">Reference proteome</keyword>
<evidence type="ECO:0000313" key="11">
    <source>
        <dbReference type="Proteomes" id="UP000324479"/>
    </source>
</evidence>
<evidence type="ECO:0000256" key="7">
    <source>
        <dbReference type="ARBA" id="ARBA00022898"/>
    </source>
</evidence>
<dbReference type="RefSeq" id="WP_150079314.1">
    <property type="nucleotide sequence ID" value="NZ_VWOX01000020.1"/>
</dbReference>
<evidence type="ECO:0000256" key="5">
    <source>
        <dbReference type="ARBA" id="ARBA00010869"/>
    </source>
</evidence>
<gene>
    <name evidence="10" type="ORF">FYK55_24735</name>
</gene>
<evidence type="ECO:0000256" key="2">
    <source>
        <dbReference type="ARBA" id="ARBA00001933"/>
    </source>
</evidence>
<dbReference type="EMBL" id="VWOX01000020">
    <property type="protein sequence ID" value="KAA5539316.1"/>
    <property type="molecule type" value="Genomic_DNA"/>
</dbReference>
<proteinExistence type="inferred from homology"/>
<evidence type="ECO:0000256" key="6">
    <source>
        <dbReference type="ARBA" id="ARBA00022842"/>
    </source>
</evidence>
<protein>
    <submittedName>
        <fullName evidence="10">Threonine/serine dehydratase</fullName>
    </submittedName>
</protein>